<comment type="caution">
    <text evidence="1">The sequence shown here is derived from an EMBL/GenBank/DDBJ whole genome shotgun (WGS) entry which is preliminary data.</text>
</comment>
<proteinExistence type="predicted"/>
<dbReference type="Proteomes" id="UP001603857">
    <property type="component" value="Unassembled WGS sequence"/>
</dbReference>
<sequence>MDAQKAFWELLETRIDIKTMSGCQLQNASPALSLQASQKNEGLVTLATGTESKPKKKICCACPDTERLLIDSASVLRDSMFEHQVHEVVGIIHLMLQKGIVPETVNTIFEADKKAVAAPKIVVEDLLKKGHITYHTYELLYDGIRDKKILKKRSPTVNSFHQGAKSSAVD</sequence>
<name>A0ABD1N0X7_9FABA</name>
<organism evidence="1 2">
    <name type="scientific">Flemingia macrophylla</name>
    <dbReference type="NCBI Taxonomy" id="520843"/>
    <lineage>
        <taxon>Eukaryota</taxon>
        <taxon>Viridiplantae</taxon>
        <taxon>Streptophyta</taxon>
        <taxon>Embryophyta</taxon>
        <taxon>Tracheophyta</taxon>
        <taxon>Spermatophyta</taxon>
        <taxon>Magnoliopsida</taxon>
        <taxon>eudicotyledons</taxon>
        <taxon>Gunneridae</taxon>
        <taxon>Pentapetalae</taxon>
        <taxon>rosids</taxon>
        <taxon>fabids</taxon>
        <taxon>Fabales</taxon>
        <taxon>Fabaceae</taxon>
        <taxon>Papilionoideae</taxon>
        <taxon>50 kb inversion clade</taxon>
        <taxon>NPAAA clade</taxon>
        <taxon>indigoferoid/millettioid clade</taxon>
        <taxon>Phaseoleae</taxon>
        <taxon>Flemingia</taxon>
    </lineage>
</organism>
<keyword evidence="2" id="KW-1185">Reference proteome</keyword>
<accession>A0ABD1N0X7</accession>
<evidence type="ECO:0000313" key="2">
    <source>
        <dbReference type="Proteomes" id="UP001603857"/>
    </source>
</evidence>
<dbReference type="AlphaFoldDB" id="A0ABD1N0X7"/>
<protein>
    <submittedName>
        <fullName evidence="1">Uncharacterized protein</fullName>
    </submittedName>
</protein>
<evidence type="ECO:0000313" key="1">
    <source>
        <dbReference type="EMBL" id="KAL2341745.1"/>
    </source>
</evidence>
<dbReference type="EMBL" id="JBGMDY010000003">
    <property type="protein sequence ID" value="KAL2341745.1"/>
    <property type="molecule type" value="Genomic_DNA"/>
</dbReference>
<gene>
    <name evidence="1" type="ORF">Fmac_009685</name>
</gene>
<reference evidence="1 2" key="1">
    <citation type="submission" date="2024-08" db="EMBL/GenBank/DDBJ databases">
        <title>Insights into the chromosomal genome structure of Flemingia macrophylla.</title>
        <authorList>
            <person name="Ding Y."/>
            <person name="Zhao Y."/>
            <person name="Bi W."/>
            <person name="Wu M."/>
            <person name="Zhao G."/>
            <person name="Gong Y."/>
            <person name="Li W."/>
            <person name="Zhang P."/>
        </authorList>
    </citation>
    <scope>NUCLEOTIDE SEQUENCE [LARGE SCALE GENOMIC DNA]</scope>
    <source>
        <strain evidence="1">DYQJB</strain>
        <tissue evidence="1">Leaf</tissue>
    </source>
</reference>